<evidence type="ECO:0000256" key="9">
    <source>
        <dbReference type="SAM" id="SignalP"/>
    </source>
</evidence>
<dbReference type="OrthoDB" id="9811036at2"/>
<dbReference type="Gene3D" id="3.40.30.10">
    <property type="entry name" value="Glutaredoxin"/>
    <property type="match status" value="1"/>
</dbReference>
<feature type="region of interest" description="Disordered" evidence="7">
    <location>
        <begin position="140"/>
        <end position="178"/>
    </location>
</feature>
<dbReference type="InterPro" id="IPR028250">
    <property type="entry name" value="DsbDN"/>
</dbReference>
<evidence type="ECO:0000256" key="1">
    <source>
        <dbReference type="ARBA" id="ARBA00004651"/>
    </source>
</evidence>
<dbReference type="SUPFAM" id="SSF52833">
    <property type="entry name" value="Thioredoxin-like"/>
    <property type="match status" value="1"/>
</dbReference>
<dbReference type="GO" id="GO:0045454">
    <property type="term" value="P:cell redox homeostasis"/>
    <property type="evidence" value="ECO:0007669"/>
    <property type="project" value="TreeGrafter"/>
</dbReference>
<dbReference type="PROSITE" id="PS51352">
    <property type="entry name" value="THIOREDOXIN_2"/>
    <property type="match status" value="1"/>
</dbReference>
<feature type="domain" description="Thioredoxin" evidence="10">
    <location>
        <begin position="556"/>
        <end position="714"/>
    </location>
</feature>
<feature type="chain" id="PRO_5024429637" evidence="9">
    <location>
        <begin position="21"/>
        <end position="719"/>
    </location>
</feature>
<evidence type="ECO:0000256" key="6">
    <source>
        <dbReference type="ARBA" id="ARBA00023136"/>
    </source>
</evidence>
<comment type="subcellular location">
    <subcellularLocation>
        <location evidence="1">Cell membrane</location>
        <topology evidence="1">Multi-pass membrane protein</topology>
    </subcellularLocation>
</comment>
<dbReference type="GO" id="GO:0017004">
    <property type="term" value="P:cytochrome complex assembly"/>
    <property type="evidence" value="ECO:0007669"/>
    <property type="project" value="UniProtKB-KW"/>
</dbReference>
<evidence type="ECO:0000259" key="10">
    <source>
        <dbReference type="PROSITE" id="PS51352"/>
    </source>
</evidence>
<dbReference type="GO" id="GO:0005886">
    <property type="term" value="C:plasma membrane"/>
    <property type="evidence" value="ECO:0007669"/>
    <property type="project" value="UniProtKB-SubCell"/>
</dbReference>
<accession>A0A5P8E6R7</accession>
<feature type="transmembrane region" description="Helical" evidence="8">
    <location>
        <begin position="387"/>
        <end position="412"/>
    </location>
</feature>
<dbReference type="RefSeq" id="WP_111898983.1">
    <property type="nucleotide sequence ID" value="NZ_CP033459.1"/>
</dbReference>
<dbReference type="InterPro" id="IPR003834">
    <property type="entry name" value="Cyt_c_assmbl_TM_dom"/>
</dbReference>
<organism evidence="11 12">
    <name type="scientific">Pseudoprevotella muciniphila</name>
    <dbReference type="NCBI Taxonomy" id="2133944"/>
    <lineage>
        <taxon>Bacteria</taxon>
        <taxon>Pseudomonadati</taxon>
        <taxon>Bacteroidota</taxon>
        <taxon>Bacteroidia</taxon>
        <taxon>Bacteroidales</taxon>
        <taxon>Prevotellaceae</taxon>
        <taxon>Pseudoprevotella</taxon>
    </lineage>
</organism>
<sequence>MRRYILSALFTILAFATASAQVSSKVDYKRVSPTEIDVIYTLTPQPGWHIYSTNIPAGGPTSATFEVDSKSGVELVGGLKAGPGAKTVNDPIFEMQVSWFEHPCTFTQRLKLTAKDYNLKGYLRYGACNDESCLPPQSVNCSVSGSDGPSAAASDANAKEADKKKAEAENAKTDPKNALMPADAANAAQQATNNDIPVETMDAEAAAALIGMQLAGDSLAADSLAGDSLTVNATATDGNDHAKWWKPVINDLKALDGENDYGKMSLWYIFLLGLLGGLVALFTPCVWPIIPMTVSFFLKRTSDRKKGIKDAVIYGISIVVIYVTLGLVITALFGASALNDLSTNAVFNIIFFLMLVVFAASFFGGFEITLPSSWTNKVNDKSEKVTGLLSIFLMAFTLSLVSFSCTGPIIGFLLVEVGTAGSSILAPTIGMLGFAIALALPFTLFALFPSWLKSAPKSGGWMNTVKVTLGFLELAFALKFLSVADLAYGWHILDRETFLALWIVIFGLLGVYLLGRLKFPHDDDNQHTSVPRFFLALCSLAFAVYMVPGLWGAPCKAISAFAPPMSTQDFVLDKTQVEAKFKNYDQGMQYAKQAGKPVMVDFTGFGCVNCRKMEMAVWQDPKVVKLLNEDYVLISLYVDDKTKLPEPQTRMENGQEVTLRTIGDYWSYLQRTKFGANAQPFYVLLDNEGNPLNASYAYDEDVDKYVEWLNKGLQKYRSK</sequence>
<dbReference type="Proteomes" id="UP000249375">
    <property type="component" value="Chromosome"/>
</dbReference>
<keyword evidence="6 8" id="KW-0472">Membrane</keyword>
<feature type="transmembrane region" description="Helical" evidence="8">
    <location>
        <begin position="424"/>
        <end position="448"/>
    </location>
</feature>
<feature type="transmembrane region" description="Helical" evidence="8">
    <location>
        <begin position="534"/>
        <end position="553"/>
    </location>
</feature>
<feature type="transmembrane region" description="Helical" evidence="8">
    <location>
        <begin position="311"/>
        <end position="333"/>
    </location>
</feature>
<reference evidence="11 12" key="1">
    <citation type="submission" date="2018-11" db="EMBL/GenBank/DDBJ databases">
        <authorList>
            <person name="Na S.W."/>
            <person name="Baik M."/>
        </authorList>
    </citation>
    <scope>NUCLEOTIDE SEQUENCE [LARGE SCALE GENOMIC DNA]</scope>
    <source>
        <strain evidence="11 12">E39</strain>
    </source>
</reference>
<feature type="compositionally biased region" description="Basic and acidic residues" evidence="7">
    <location>
        <begin position="157"/>
        <end position="175"/>
    </location>
</feature>
<keyword evidence="2" id="KW-1003">Cell membrane</keyword>
<keyword evidence="5 8" id="KW-1133">Transmembrane helix</keyword>
<dbReference type="PANTHER" id="PTHR32234:SF0">
    <property type="entry name" value="THIOL:DISULFIDE INTERCHANGE PROTEIN DSBD"/>
    <property type="match status" value="1"/>
</dbReference>
<dbReference type="Pfam" id="PF02683">
    <property type="entry name" value="DsbD_TM"/>
    <property type="match status" value="1"/>
</dbReference>
<dbReference type="InterPro" id="IPR013766">
    <property type="entry name" value="Thioredoxin_domain"/>
</dbReference>
<evidence type="ECO:0000256" key="3">
    <source>
        <dbReference type="ARBA" id="ARBA00022692"/>
    </source>
</evidence>
<feature type="transmembrane region" description="Helical" evidence="8">
    <location>
        <begin position="497"/>
        <end position="514"/>
    </location>
</feature>
<feature type="signal peptide" evidence="9">
    <location>
        <begin position="1"/>
        <end position="20"/>
    </location>
</feature>
<gene>
    <name evidence="11" type="ORF">C7Y71_006545</name>
</gene>
<dbReference type="KEGG" id="alq:C7Y71_006545"/>
<evidence type="ECO:0000313" key="12">
    <source>
        <dbReference type="Proteomes" id="UP000249375"/>
    </source>
</evidence>
<evidence type="ECO:0000256" key="4">
    <source>
        <dbReference type="ARBA" id="ARBA00022748"/>
    </source>
</evidence>
<feature type="transmembrane region" description="Helical" evidence="8">
    <location>
        <begin position="266"/>
        <end position="290"/>
    </location>
</feature>
<dbReference type="EMBL" id="CP033459">
    <property type="protein sequence ID" value="QFQ12705.1"/>
    <property type="molecule type" value="Genomic_DNA"/>
</dbReference>
<feature type="transmembrane region" description="Helical" evidence="8">
    <location>
        <begin position="469"/>
        <end position="491"/>
    </location>
</feature>
<evidence type="ECO:0000256" key="7">
    <source>
        <dbReference type="SAM" id="MobiDB-lite"/>
    </source>
</evidence>
<name>A0A5P8E6R7_9BACT</name>
<dbReference type="AlphaFoldDB" id="A0A5P8E6R7"/>
<feature type="transmembrane region" description="Helical" evidence="8">
    <location>
        <begin position="345"/>
        <end position="366"/>
    </location>
</feature>
<dbReference type="InterPro" id="IPR036249">
    <property type="entry name" value="Thioredoxin-like_sf"/>
</dbReference>
<evidence type="ECO:0000256" key="8">
    <source>
        <dbReference type="SAM" id="Phobius"/>
    </source>
</evidence>
<evidence type="ECO:0000256" key="5">
    <source>
        <dbReference type="ARBA" id="ARBA00022989"/>
    </source>
</evidence>
<proteinExistence type="predicted"/>
<dbReference type="PANTHER" id="PTHR32234">
    <property type="entry name" value="THIOL:DISULFIDE INTERCHANGE PROTEIN DSBD"/>
    <property type="match status" value="1"/>
</dbReference>
<evidence type="ECO:0000256" key="2">
    <source>
        <dbReference type="ARBA" id="ARBA00022475"/>
    </source>
</evidence>
<keyword evidence="12" id="KW-1185">Reference proteome</keyword>
<keyword evidence="9" id="KW-0732">Signal</keyword>
<keyword evidence="3 8" id="KW-0812">Transmembrane</keyword>
<evidence type="ECO:0000313" key="11">
    <source>
        <dbReference type="EMBL" id="QFQ12705.1"/>
    </source>
</evidence>
<protein>
    <submittedName>
        <fullName evidence="11">DUF255 domain-containing protein</fullName>
    </submittedName>
</protein>
<dbReference type="GO" id="GO:0015035">
    <property type="term" value="F:protein-disulfide reductase activity"/>
    <property type="evidence" value="ECO:0007669"/>
    <property type="project" value="TreeGrafter"/>
</dbReference>
<dbReference type="Pfam" id="PF13899">
    <property type="entry name" value="Thioredoxin_7"/>
    <property type="match status" value="1"/>
</dbReference>
<keyword evidence="4" id="KW-0201">Cytochrome c-type biogenesis</keyword>
<dbReference type="Pfam" id="PF11412">
    <property type="entry name" value="DsbD_N"/>
    <property type="match status" value="1"/>
</dbReference>